<evidence type="ECO:0000313" key="4">
    <source>
        <dbReference type="EMBL" id="MBB5190902.1"/>
    </source>
</evidence>
<dbReference type="RefSeq" id="WP_184099367.1">
    <property type="nucleotide sequence ID" value="NZ_JACHHN010000003.1"/>
</dbReference>
<accession>A0A840RF17</accession>
<keyword evidence="5" id="KW-1185">Reference proteome</keyword>
<feature type="domain" description="Non-reducing end beta-L-arabinofuranosidase-like GH127 middle" evidence="2">
    <location>
        <begin position="418"/>
        <end position="513"/>
    </location>
</feature>
<evidence type="ECO:0000259" key="3">
    <source>
        <dbReference type="Pfam" id="PF20737"/>
    </source>
</evidence>
<sequence length="642" mass="71237">MNSPDRISKYAVDFSRSCHVQLRPVPVGAVKLGGDFWQPRMARNVAVTLPSQYALLESTGRLNNFRRLTGECTDPYAGIFFNDSDIYKWIEAAAWAQVHGPIPELEKHVNEAITLIEKAQGPDGYINTWFSLEREHLRWTDLRDLHEMYCGGHLLQAAVAHHRVTGDDRLLNVAIRFADLLCTLFGPTAEGKRVAVDGHEEIEMALIELARETGDSRYLAQARFFIEARGQRTLTGGRWGVEYFQDHVPIREMTTLCGHAVRALYMACGVTDLALETGDASLLAVLEQQWNNLVTRRMYISGGLGSRHDGEALGKDFELPNERAYTETCAAIGSMMWNHRLLAATGHARYADLIEWTLYNGMLPGWGLDGKHYFYVNPLADDGDHHRQPWYDVACCPPNVARTLAELPGYVYSTREDEIWVNLYMQSEAQIPLGDRVVALSQRSNYPWDGRIDLSVGTSGSFAINVRIPGWCTEGASVRVNGDAVANPVVPGEYLTIERLWKPGDTIQLDFPMTIRVWQSHPHLHDNAGRVALSRGPVLFCLEGVDHPGSDVQDLVIEGATPLQAVFEPDLMGGLVVIKGTATRRAPDDGWRNALYRPVGATQSAAGPKQSLLAIPYFAWQNRGASGMSVWLGHDGQCGCAG</sequence>
<organism evidence="4 5">
    <name type="scientific">Silvimonas terrae</name>
    <dbReference type="NCBI Taxonomy" id="300266"/>
    <lineage>
        <taxon>Bacteria</taxon>
        <taxon>Pseudomonadati</taxon>
        <taxon>Pseudomonadota</taxon>
        <taxon>Betaproteobacteria</taxon>
        <taxon>Neisseriales</taxon>
        <taxon>Chitinibacteraceae</taxon>
        <taxon>Silvimonas</taxon>
    </lineage>
</organism>
<feature type="domain" description="Non-reducing end beta-L-arabinofuranosidase-like GH127 C-terminal" evidence="3">
    <location>
        <begin position="515"/>
        <end position="632"/>
    </location>
</feature>
<comment type="caution">
    <text evidence="4">The sequence shown here is derived from an EMBL/GenBank/DDBJ whole genome shotgun (WGS) entry which is preliminary data.</text>
</comment>
<name>A0A840RF17_9NEIS</name>
<gene>
    <name evidence="4" type="ORF">HNQ50_001625</name>
</gene>
<evidence type="ECO:0000259" key="1">
    <source>
        <dbReference type="Pfam" id="PF07944"/>
    </source>
</evidence>
<reference evidence="4 5" key="1">
    <citation type="submission" date="2020-08" db="EMBL/GenBank/DDBJ databases">
        <title>Genomic Encyclopedia of Type Strains, Phase IV (KMG-IV): sequencing the most valuable type-strain genomes for metagenomic binning, comparative biology and taxonomic classification.</title>
        <authorList>
            <person name="Goeker M."/>
        </authorList>
    </citation>
    <scope>NUCLEOTIDE SEQUENCE [LARGE SCALE GENOMIC DNA]</scope>
    <source>
        <strain evidence="4 5">DSM 18233</strain>
    </source>
</reference>
<dbReference type="InterPro" id="IPR049049">
    <property type="entry name" value="Beta-AFase-like_GH127_C"/>
</dbReference>
<evidence type="ECO:0000313" key="5">
    <source>
        <dbReference type="Proteomes" id="UP000543030"/>
    </source>
</evidence>
<dbReference type="PANTHER" id="PTHR43465:SF2">
    <property type="entry name" value="DUF1680 DOMAIN PROTEIN (AFU_ORTHOLOGUE AFUA_1G08910)"/>
    <property type="match status" value="1"/>
</dbReference>
<dbReference type="Pfam" id="PF20737">
    <property type="entry name" value="Glyco_hydro127C"/>
    <property type="match status" value="1"/>
</dbReference>
<dbReference type="EMBL" id="JACHHN010000003">
    <property type="protein sequence ID" value="MBB5190902.1"/>
    <property type="molecule type" value="Genomic_DNA"/>
</dbReference>
<dbReference type="Pfam" id="PF20736">
    <property type="entry name" value="Glyco_hydro127M"/>
    <property type="match status" value="1"/>
</dbReference>
<dbReference type="Pfam" id="PF07944">
    <property type="entry name" value="Beta-AFase-like_GH127_cat"/>
    <property type="match status" value="1"/>
</dbReference>
<evidence type="ECO:0000259" key="2">
    <source>
        <dbReference type="Pfam" id="PF20736"/>
    </source>
</evidence>
<dbReference type="InterPro" id="IPR049174">
    <property type="entry name" value="Beta-AFase-like"/>
</dbReference>
<proteinExistence type="predicted"/>
<dbReference type="InterPro" id="IPR008928">
    <property type="entry name" value="6-hairpin_glycosidase_sf"/>
</dbReference>
<dbReference type="InterPro" id="IPR049046">
    <property type="entry name" value="Beta-AFase-like_GH127_middle"/>
</dbReference>
<dbReference type="InterPro" id="IPR012878">
    <property type="entry name" value="Beta-AFase-like_GH127_cat"/>
</dbReference>
<dbReference type="AlphaFoldDB" id="A0A840RF17"/>
<protein>
    <recommendedName>
        <fullName evidence="6">Glycoside hydrolase family 127 protein</fullName>
    </recommendedName>
</protein>
<dbReference type="PANTHER" id="PTHR43465">
    <property type="entry name" value="DUF1680 DOMAIN PROTEIN (AFU_ORTHOLOGUE AFUA_1G08910)"/>
    <property type="match status" value="1"/>
</dbReference>
<dbReference type="GO" id="GO:0005975">
    <property type="term" value="P:carbohydrate metabolic process"/>
    <property type="evidence" value="ECO:0007669"/>
    <property type="project" value="InterPro"/>
</dbReference>
<evidence type="ECO:0008006" key="6">
    <source>
        <dbReference type="Google" id="ProtNLM"/>
    </source>
</evidence>
<dbReference type="SUPFAM" id="SSF48208">
    <property type="entry name" value="Six-hairpin glycosidases"/>
    <property type="match status" value="1"/>
</dbReference>
<dbReference type="Proteomes" id="UP000543030">
    <property type="component" value="Unassembled WGS sequence"/>
</dbReference>
<feature type="domain" description="Non-reducing end beta-L-arabinofuranosidase-like GH127 catalytic" evidence="1">
    <location>
        <begin position="29"/>
        <end position="408"/>
    </location>
</feature>